<dbReference type="InterPro" id="IPR039718">
    <property type="entry name" value="Rrm1"/>
</dbReference>
<protein>
    <recommendedName>
        <fullName evidence="2">Ribonucleotide reductase large subunit C-terminal domain-containing protein</fullName>
    </recommendedName>
</protein>
<evidence type="ECO:0000313" key="4">
    <source>
        <dbReference type="Proteomes" id="UP000053477"/>
    </source>
</evidence>
<dbReference type="Gene3D" id="3.20.70.20">
    <property type="match status" value="1"/>
</dbReference>
<dbReference type="Pfam" id="PF02867">
    <property type="entry name" value="Ribonuc_red_lgC"/>
    <property type="match status" value="1"/>
</dbReference>
<evidence type="ECO:0000313" key="3">
    <source>
        <dbReference type="EMBL" id="KLO03909.1"/>
    </source>
</evidence>
<gene>
    <name evidence="3" type="ORF">SCHPADRAFT_897455</name>
</gene>
<dbReference type="STRING" id="27342.A0A0H2QX74"/>
<name>A0A0H2QX74_9AGAM</name>
<evidence type="ECO:0000259" key="2">
    <source>
        <dbReference type="Pfam" id="PF02867"/>
    </source>
</evidence>
<dbReference type="GO" id="GO:0005524">
    <property type="term" value="F:ATP binding"/>
    <property type="evidence" value="ECO:0007669"/>
    <property type="project" value="TreeGrafter"/>
</dbReference>
<dbReference type="OrthoDB" id="3000483at2759"/>
<dbReference type="PANTHER" id="PTHR11573">
    <property type="entry name" value="RIBONUCLEOSIDE-DIPHOSPHATE REDUCTASE LARGE CHAIN"/>
    <property type="match status" value="1"/>
</dbReference>
<comment type="similarity">
    <text evidence="1">Belongs to the ribonucleoside diphosphate reductase large chain family.</text>
</comment>
<dbReference type="InParanoid" id="A0A0H2QX74"/>
<proteinExistence type="inferred from homology"/>
<dbReference type="SUPFAM" id="SSF51998">
    <property type="entry name" value="PFL-like glycyl radical enzymes"/>
    <property type="match status" value="1"/>
</dbReference>
<organism evidence="3 4">
    <name type="scientific">Schizopora paradoxa</name>
    <dbReference type="NCBI Taxonomy" id="27342"/>
    <lineage>
        <taxon>Eukaryota</taxon>
        <taxon>Fungi</taxon>
        <taxon>Dikarya</taxon>
        <taxon>Basidiomycota</taxon>
        <taxon>Agaricomycotina</taxon>
        <taxon>Agaricomycetes</taxon>
        <taxon>Hymenochaetales</taxon>
        <taxon>Schizoporaceae</taxon>
        <taxon>Schizopora</taxon>
    </lineage>
</organism>
<keyword evidence="4" id="KW-1185">Reference proteome</keyword>
<dbReference type="GO" id="GO:0004748">
    <property type="term" value="F:ribonucleoside-diphosphate reductase activity, thioredoxin disulfide as acceptor"/>
    <property type="evidence" value="ECO:0007669"/>
    <property type="project" value="TreeGrafter"/>
</dbReference>
<dbReference type="InterPro" id="IPR000788">
    <property type="entry name" value="RNR_lg_C"/>
</dbReference>
<dbReference type="GO" id="GO:0005971">
    <property type="term" value="C:ribonucleoside-diphosphate reductase complex"/>
    <property type="evidence" value="ECO:0007669"/>
    <property type="project" value="TreeGrafter"/>
</dbReference>
<reference evidence="3 4" key="1">
    <citation type="submission" date="2015-04" db="EMBL/GenBank/DDBJ databases">
        <title>Complete genome sequence of Schizopora paradoxa KUC8140, a cosmopolitan wood degrader in East Asia.</title>
        <authorList>
            <consortium name="DOE Joint Genome Institute"/>
            <person name="Min B."/>
            <person name="Park H."/>
            <person name="Jang Y."/>
            <person name="Kim J.-J."/>
            <person name="Kim K.H."/>
            <person name="Pangilinan J."/>
            <person name="Lipzen A."/>
            <person name="Riley R."/>
            <person name="Grigoriev I.V."/>
            <person name="Spatafora J.W."/>
            <person name="Choi I.-G."/>
        </authorList>
    </citation>
    <scope>NUCLEOTIDE SEQUENCE [LARGE SCALE GENOMIC DNA]</scope>
    <source>
        <strain evidence="3 4">KUC8140</strain>
    </source>
</reference>
<accession>A0A0H2QX74</accession>
<feature type="domain" description="Ribonucleotide reductase large subunit C-terminal" evidence="2">
    <location>
        <begin position="11"/>
        <end position="92"/>
    </location>
</feature>
<evidence type="ECO:0000256" key="1">
    <source>
        <dbReference type="ARBA" id="ARBA00010406"/>
    </source>
</evidence>
<dbReference type="EMBL" id="KQ086887">
    <property type="protein sequence ID" value="KLO03909.1"/>
    <property type="molecule type" value="Genomic_DNA"/>
</dbReference>
<dbReference type="Proteomes" id="UP000053477">
    <property type="component" value="Unassembled WGS sequence"/>
</dbReference>
<dbReference type="GO" id="GO:0009263">
    <property type="term" value="P:deoxyribonucleotide biosynthetic process"/>
    <property type="evidence" value="ECO:0007669"/>
    <property type="project" value="TreeGrafter"/>
</dbReference>
<dbReference type="PANTHER" id="PTHR11573:SF6">
    <property type="entry name" value="RIBONUCLEOSIDE-DIPHOSPHATE REDUCTASE LARGE SUBUNIT"/>
    <property type="match status" value="1"/>
</dbReference>
<feature type="non-terminal residue" evidence="3">
    <location>
        <position position="1"/>
    </location>
</feature>
<sequence>SYTAGTNGNSNEFTMRLMKCEKEGQAKKAIKAQKLKHAILEAHNESGTLHELQRCREPYLKDTHTGKSKQQNLGTMKSSNSCTEIFEYSSSTFDLNRVIDANYYLPSTRSQTLQHAPPPHRHWRPGQSGKRGQITIRLVGCGALFLSGLVFTQGEDRADWLRNSLLARPYQLPRQARSLGTTGDSSHARATSTLVVSYLECSKSYALGFFATCFGWVFWTRRRACIYYEWKRGHKTGIYIMHTRPAPQTIRFIVD</sequence>
<dbReference type="AlphaFoldDB" id="A0A0H2QX74"/>